<accession>A0A2D1KPC2</accession>
<gene>
    <name evidence="2" type="ORF">LC20004_08380</name>
</gene>
<dbReference type="REBASE" id="220673">
    <property type="entry name" value="C.Lco3535ORF8370P"/>
</dbReference>
<sequence>MPFSYKKMWDKVYQLNLNKTSFRDLVGISNDTLAKLSKNENVSMGILEKICIELNCNVSDIIEFIKVPLEKEGHHV</sequence>
<proteinExistence type="predicted"/>
<evidence type="ECO:0000259" key="1">
    <source>
        <dbReference type="Pfam" id="PF13443"/>
    </source>
</evidence>
<dbReference type="InterPro" id="IPR010982">
    <property type="entry name" value="Lambda_DNA-bd_dom_sf"/>
</dbReference>
<dbReference type="OrthoDB" id="9805309at2"/>
<dbReference type="GO" id="GO:0003677">
    <property type="term" value="F:DNA binding"/>
    <property type="evidence" value="ECO:0007669"/>
    <property type="project" value="InterPro"/>
</dbReference>
<dbReference type="Proteomes" id="UP000223559">
    <property type="component" value="Chromosome"/>
</dbReference>
<evidence type="ECO:0000313" key="2">
    <source>
        <dbReference type="EMBL" id="ATO43929.1"/>
    </source>
</evidence>
<dbReference type="SUPFAM" id="SSF47413">
    <property type="entry name" value="lambda repressor-like DNA-binding domains"/>
    <property type="match status" value="1"/>
</dbReference>
<name>A0A2D1KPC2_9LACO</name>
<feature type="domain" description="HTH cro/C1-type" evidence="1">
    <location>
        <begin position="16"/>
        <end position="66"/>
    </location>
</feature>
<organism evidence="2 3">
    <name type="scientific">Loigolactobacillus coryniformis subsp. torquens DSM 20004 = KCTC 3535</name>
    <dbReference type="NCBI Taxonomy" id="1423822"/>
    <lineage>
        <taxon>Bacteria</taxon>
        <taxon>Bacillati</taxon>
        <taxon>Bacillota</taxon>
        <taxon>Bacilli</taxon>
        <taxon>Lactobacillales</taxon>
        <taxon>Lactobacillaceae</taxon>
        <taxon>Loigolactobacillus</taxon>
    </lineage>
</organism>
<keyword evidence="3" id="KW-1185">Reference proteome</keyword>
<dbReference type="RefSeq" id="WP_010013234.1">
    <property type="nucleotide sequence ID" value="NZ_CP017697.1"/>
</dbReference>
<protein>
    <submittedName>
        <fullName evidence="2">Transcriptional regulator</fullName>
    </submittedName>
</protein>
<evidence type="ECO:0000313" key="3">
    <source>
        <dbReference type="Proteomes" id="UP000223559"/>
    </source>
</evidence>
<dbReference type="KEGG" id="lcy:LC20004_08380"/>
<dbReference type="Pfam" id="PF13443">
    <property type="entry name" value="HTH_26"/>
    <property type="match status" value="1"/>
</dbReference>
<reference evidence="2 3" key="1">
    <citation type="submission" date="2016-10" db="EMBL/GenBank/DDBJ databases">
        <title>The whole genome sequencing and assembly of L. cotyniformis subsp. torquens DSM 20004 strain.</title>
        <authorList>
            <person name="Park M.-K."/>
            <person name="Lee Y.-J."/>
            <person name="Yi H."/>
            <person name="Bahn Y.-S."/>
            <person name="Kim J.F."/>
            <person name="Lee D.-W."/>
        </authorList>
    </citation>
    <scope>NUCLEOTIDE SEQUENCE [LARGE SCALE GENOMIC DNA]</scope>
    <source>
        <strain evidence="2 3">DSM 20004</strain>
    </source>
</reference>
<dbReference type="EMBL" id="CP017697">
    <property type="protein sequence ID" value="ATO43929.1"/>
    <property type="molecule type" value="Genomic_DNA"/>
</dbReference>
<dbReference type="AlphaFoldDB" id="A0A2D1KPC2"/>
<dbReference type="InterPro" id="IPR001387">
    <property type="entry name" value="Cro/C1-type_HTH"/>
</dbReference>